<evidence type="ECO:0000313" key="14">
    <source>
        <dbReference type="Proteomes" id="UP000436088"/>
    </source>
</evidence>
<evidence type="ECO:0000256" key="1">
    <source>
        <dbReference type="ARBA" id="ARBA00004123"/>
    </source>
</evidence>
<keyword evidence="7" id="KW-0805">Transcription regulation</keyword>
<keyword evidence="13" id="KW-0862">Zinc</keyword>
<evidence type="ECO:0000256" key="4">
    <source>
        <dbReference type="ARBA" id="ARBA00022499"/>
    </source>
</evidence>
<evidence type="ECO:0000256" key="2">
    <source>
        <dbReference type="ARBA" id="ARBA00004496"/>
    </source>
</evidence>
<gene>
    <name evidence="13" type="ORF">F3Y22_tig00112609pilonHSYRG00035</name>
</gene>
<dbReference type="GO" id="GO:0008270">
    <property type="term" value="F:zinc ion binding"/>
    <property type="evidence" value="ECO:0007669"/>
    <property type="project" value="UniProtKB-KW"/>
</dbReference>
<keyword evidence="8" id="KW-0804">Transcription</keyword>
<evidence type="ECO:0000256" key="8">
    <source>
        <dbReference type="ARBA" id="ARBA00023163"/>
    </source>
</evidence>
<keyword evidence="10" id="KW-0175">Coiled coil</keyword>
<keyword evidence="9" id="KW-0539">Nucleus</keyword>
<feature type="coiled-coil region" evidence="10">
    <location>
        <begin position="487"/>
        <end position="521"/>
    </location>
</feature>
<evidence type="ECO:0000256" key="6">
    <source>
        <dbReference type="ARBA" id="ARBA00022843"/>
    </source>
</evidence>
<dbReference type="EMBL" id="VEPZ02001616">
    <property type="protein sequence ID" value="KAE8665528.1"/>
    <property type="molecule type" value="Genomic_DNA"/>
</dbReference>
<dbReference type="PANTHER" id="PTHR31169">
    <property type="entry name" value="OS05G0300700 PROTEIN"/>
    <property type="match status" value="1"/>
</dbReference>
<organism evidence="13 14">
    <name type="scientific">Hibiscus syriacus</name>
    <name type="common">Rose of Sharon</name>
    <dbReference type="NCBI Taxonomy" id="106335"/>
    <lineage>
        <taxon>Eukaryota</taxon>
        <taxon>Viridiplantae</taxon>
        <taxon>Streptophyta</taxon>
        <taxon>Embryophyta</taxon>
        <taxon>Tracheophyta</taxon>
        <taxon>Spermatophyta</taxon>
        <taxon>Magnoliopsida</taxon>
        <taxon>eudicotyledons</taxon>
        <taxon>Gunneridae</taxon>
        <taxon>Pentapetalae</taxon>
        <taxon>rosids</taxon>
        <taxon>malvids</taxon>
        <taxon>Malvales</taxon>
        <taxon>Malvaceae</taxon>
        <taxon>Malvoideae</taxon>
        <taxon>Hibiscus</taxon>
    </lineage>
</organism>
<feature type="compositionally biased region" description="Basic and acidic residues" evidence="11">
    <location>
        <begin position="220"/>
        <end position="232"/>
    </location>
</feature>
<evidence type="ECO:0000256" key="11">
    <source>
        <dbReference type="SAM" id="MobiDB-lite"/>
    </source>
</evidence>
<evidence type="ECO:0000256" key="3">
    <source>
        <dbReference type="ARBA" id="ARBA00022490"/>
    </source>
</evidence>
<keyword evidence="6" id="KW-0832">Ubl conjugation</keyword>
<evidence type="ECO:0000256" key="5">
    <source>
        <dbReference type="ARBA" id="ARBA00022553"/>
    </source>
</evidence>
<feature type="region of interest" description="Disordered" evidence="11">
    <location>
        <begin position="215"/>
        <end position="248"/>
    </location>
</feature>
<dbReference type="GO" id="GO:0005737">
    <property type="term" value="C:cytoplasm"/>
    <property type="evidence" value="ECO:0007669"/>
    <property type="project" value="UniProtKB-SubCell"/>
</dbReference>
<keyword evidence="14" id="KW-1185">Reference proteome</keyword>
<comment type="subcellular location">
    <subcellularLocation>
        <location evidence="2">Cytoplasm</location>
    </subcellularLocation>
    <subcellularLocation>
        <location evidence="1">Nucleus</location>
    </subcellularLocation>
</comment>
<dbReference type="InterPro" id="IPR018501">
    <property type="entry name" value="DDT_dom"/>
</dbReference>
<dbReference type="GO" id="GO:0006355">
    <property type="term" value="P:regulation of DNA-templated transcription"/>
    <property type="evidence" value="ECO:0007669"/>
    <property type="project" value="InterPro"/>
</dbReference>
<proteinExistence type="predicted"/>
<keyword evidence="13" id="KW-0479">Metal-binding</keyword>
<feature type="compositionally biased region" description="Low complexity" evidence="11">
    <location>
        <begin position="28"/>
        <end position="37"/>
    </location>
</feature>
<dbReference type="InterPro" id="IPR040221">
    <property type="entry name" value="CDCA7/CDA7L"/>
</dbReference>
<comment type="caution">
    <text evidence="13">The sequence shown here is derived from an EMBL/GenBank/DDBJ whole genome shotgun (WGS) entry which is preliminary data.</text>
</comment>
<reference evidence="13" key="1">
    <citation type="submission" date="2019-09" db="EMBL/GenBank/DDBJ databases">
        <title>Draft genome information of white flower Hibiscus syriacus.</title>
        <authorList>
            <person name="Kim Y.-M."/>
        </authorList>
    </citation>
    <scope>NUCLEOTIDE SEQUENCE [LARGE SCALE GENOMIC DNA]</scope>
    <source>
        <strain evidence="13">YM2019G1</strain>
    </source>
</reference>
<dbReference type="PANTHER" id="PTHR31169:SF8">
    <property type="entry name" value="ZINC-FINGER DOMAIN OF MONOAMINE-OXIDASE A REPRESSOR R1 PROTEIN"/>
    <property type="match status" value="1"/>
</dbReference>
<evidence type="ECO:0000256" key="9">
    <source>
        <dbReference type="ARBA" id="ARBA00023242"/>
    </source>
</evidence>
<evidence type="ECO:0000259" key="12">
    <source>
        <dbReference type="PROSITE" id="PS50827"/>
    </source>
</evidence>
<dbReference type="AlphaFoldDB" id="A0A6A2WVW1"/>
<sequence>MAVSTPSKKEKNKKKSIDKEKNTKKSSKTNTKTTRSTDSACSADQKISPKRRRNSSPGVRLIHNRIYDSHHGKTCHQCRQKTVDFAASCKRKNNQKQCTIHFCHKCLLNRYGEKSEEVALLNDWNCPKCRGICNCRRSEVTNPLEDSYMQQRRMGSRRSRICCISRIPKDQDLKRLLMMKLYRPKSKKLQIRFDWDFIICFIASKAFHLSPWESGIEETGNSRKESSDKGEIVSEGNDADFSTRKTTPKKSKISKEALYEGEVTSDRNTAIQLIEMKVPKKCDQGEDEKLNNAAPIVKSKPVNKSPNAKKKNVEVKSEASDDDIILPQGTLLNCVVGIDLPAEDVGHALHFLEFCEAFGEVLNMKKGQSQLLLRELFTGKSKLKHKLRYPLIVQFHIQLISMMQKDLGKEYPCLSRDLSENSWVKVLGEYISDSQTPLKQSLSDCLDMSDDRYEKLNSSRKLRLLNFLCDEALATSEFRSWIDEQNLKFVEKEKKAKEKLLSRRERERNMEKEMKQKLQDEIAKAIIMINGAPLSISENEELISRIKKEVAQTLAGTLEVSETADEDAVRSEPIFWDGHGHKFLKFWRLRGHVGEPDVLLQDIEDGDSVAAKERWYTYSTEQKATEVHNPRGLAVEPPGQPICRNTQHHAILDLLLGLFIFHEVPMSDTWIRDAKEMSNLYGLI</sequence>
<dbReference type="InterPro" id="IPR018866">
    <property type="entry name" value="Znf-4CXXC_R1"/>
</dbReference>
<evidence type="ECO:0000256" key="10">
    <source>
        <dbReference type="SAM" id="Coils"/>
    </source>
</evidence>
<feature type="domain" description="DDT" evidence="12">
    <location>
        <begin position="342"/>
        <end position="409"/>
    </location>
</feature>
<dbReference type="PROSITE" id="PS50827">
    <property type="entry name" value="DDT"/>
    <property type="match status" value="1"/>
</dbReference>
<keyword evidence="3" id="KW-0963">Cytoplasm</keyword>
<feature type="region of interest" description="Disordered" evidence="11">
    <location>
        <begin position="1"/>
        <end position="59"/>
    </location>
</feature>
<keyword evidence="5" id="KW-0597">Phosphoprotein</keyword>
<dbReference type="Proteomes" id="UP000436088">
    <property type="component" value="Unassembled WGS sequence"/>
</dbReference>
<dbReference type="GO" id="GO:0005634">
    <property type="term" value="C:nucleus"/>
    <property type="evidence" value="ECO:0007669"/>
    <property type="project" value="UniProtKB-SubCell"/>
</dbReference>
<name>A0A6A2WVW1_HIBSY</name>
<keyword evidence="4" id="KW-1017">Isopeptide bond</keyword>
<evidence type="ECO:0000313" key="13">
    <source>
        <dbReference type="EMBL" id="KAE8665528.1"/>
    </source>
</evidence>
<evidence type="ECO:0000256" key="7">
    <source>
        <dbReference type="ARBA" id="ARBA00023015"/>
    </source>
</evidence>
<protein>
    <submittedName>
        <fullName evidence="13">Zinc-finger domain of monoamine-oxidase A repressor R1 protein, putative isoform 2</fullName>
    </submittedName>
</protein>
<keyword evidence="13" id="KW-0863">Zinc-finger</keyword>
<accession>A0A6A2WVW1</accession>
<feature type="region of interest" description="Disordered" evidence="11">
    <location>
        <begin position="290"/>
        <end position="314"/>
    </location>
</feature>
<dbReference type="Pfam" id="PF10497">
    <property type="entry name" value="zf-4CXXC_R1"/>
    <property type="match status" value="1"/>
</dbReference>